<comment type="caution">
    <text evidence="5">The sequence shown here is derived from an EMBL/GenBank/DDBJ whole genome shotgun (WGS) entry which is preliminary data.</text>
</comment>
<feature type="domain" description="Fibronectin type-III" evidence="4">
    <location>
        <begin position="392"/>
        <end position="496"/>
    </location>
</feature>
<evidence type="ECO:0000259" key="4">
    <source>
        <dbReference type="PROSITE" id="PS50853"/>
    </source>
</evidence>
<evidence type="ECO:0000256" key="2">
    <source>
        <dbReference type="ARBA" id="ARBA00023326"/>
    </source>
</evidence>
<organism evidence="5 6">
    <name type="scientific">Streptosporangium saharense</name>
    <dbReference type="NCBI Taxonomy" id="1706840"/>
    <lineage>
        <taxon>Bacteria</taxon>
        <taxon>Bacillati</taxon>
        <taxon>Actinomycetota</taxon>
        <taxon>Actinomycetes</taxon>
        <taxon>Streptosporangiales</taxon>
        <taxon>Streptosporangiaceae</taxon>
        <taxon>Streptosporangium</taxon>
    </lineage>
</organism>
<evidence type="ECO:0000313" key="5">
    <source>
        <dbReference type="EMBL" id="MBB4915102.1"/>
    </source>
</evidence>
<keyword evidence="1" id="KW-0326">Glycosidase</keyword>
<accession>A0A7W7VLX0</accession>
<dbReference type="Proteomes" id="UP000552644">
    <property type="component" value="Unassembled WGS sequence"/>
</dbReference>
<proteinExistence type="predicted"/>
<evidence type="ECO:0000256" key="3">
    <source>
        <dbReference type="SAM" id="MobiDB-lite"/>
    </source>
</evidence>
<gene>
    <name evidence="5" type="ORF">FHS44_002187</name>
</gene>
<dbReference type="CDD" id="cd00063">
    <property type="entry name" value="FN3"/>
    <property type="match status" value="1"/>
</dbReference>
<keyword evidence="1" id="KW-0378">Hydrolase</keyword>
<sequence>MAAYAPNGARLGLLPAHLGWEAALPLNDVSSLRLAYSSLAPGASRLAQPCEIAVEYSVDGGPWTEPENGRFLRIKRGGDSTDRMGALSFDCPGWAWMLRKVVLYPDLGMVDGKRPFTTTTPGAILATLVNEGHGRDTLLGLNIDFDDETDSADHAWATTMTLGLEPGVDLLALLINLAEQGVIDWCMQGRTLRVFNADTALAVNRATGPGPVELRLGRDIDSAPDDATLEDAASAILVVGEEGLRVEVTNPSATMPWGRWESYQAQGGVTDEGTARLLGDNALQRAGGERVQLTRSITPYEARWLPLEHYAPGDYIRAPGDQGVLQSLRVRQVTLSCDSSGVVGGNLTLNDRFLERDIRLARQAAGILTGGVSSGGSGADPAPEDSDREPAAPTGLLISPAAYLDEEGYAHGQITVSWNPVSTDVNGTALSVDGYELVGISPPGTGAVRVLATTSSAAVTYSPLEPRSRWQFGVRAVNGSTRGQITASAEIVIPDDQTPPPDPSAPVVDSRLGVVRVTWDGLTGSGTGMPKDFARVLVMMRDPLDSDDMGRAVEWLDRAGTAVVPGLPYNTDREFWLVALDRSGNVSGESAHVVAATHPLVDTDLIGQVIDGATAIIDGTIPANAKITAGTITGGLIQALAIEAGHISANAVTADKIEAGAIQTGHLAAAAITADKITAGAITAGKLSADAIDGRIITGSVMRSAATGRRFILDSSTLDLRFYPGGSSNYSRIYSDDSLYSGETALYLTSGSSWSGSSQAELQVASQSVRLRIRGASGSYDNGGNLDITNTYARYGYNDGSSSTQCYIHLDGTGYYYIRGRFRDTMAADPYDALHVGSYTIGGAATPNWLHIPYGPTMATNMGPVCTVRDGGAGNSYGNNFTPKAWAVTYSSVSGFQVNLANSTSFALYWWSHRHAGSS</sequence>
<evidence type="ECO:0000313" key="6">
    <source>
        <dbReference type="Proteomes" id="UP000552644"/>
    </source>
</evidence>
<dbReference type="InterPro" id="IPR013783">
    <property type="entry name" value="Ig-like_fold"/>
</dbReference>
<keyword evidence="2" id="KW-0119">Carbohydrate metabolism</keyword>
<reference evidence="5 6" key="1">
    <citation type="submission" date="2020-08" db="EMBL/GenBank/DDBJ databases">
        <title>Genomic Encyclopedia of Type Strains, Phase III (KMG-III): the genomes of soil and plant-associated and newly described type strains.</title>
        <authorList>
            <person name="Whitman W."/>
        </authorList>
    </citation>
    <scope>NUCLEOTIDE SEQUENCE [LARGE SCALE GENOMIC DNA]</scope>
    <source>
        <strain evidence="5 6">CECT 8840</strain>
    </source>
</reference>
<protein>
    <recommendedName>
        <fullName evidence="4">Fibronectin type-III domain-containing protein</fullName>
    </recommendedName>
</protein>
<keyword evidence="2" id="KW-0624">Polysaccharide degradation</keyword>
<dbReference type="GO" id="GO:0016798">
    <property type="term" value="F:hydrolase activity, acting on glycosyl bonds"/>
    <property type="evidence" value="ECO:0007669"/>
    <property type="project" value="UniProtKB-KW"/>
</dbReference>
<dbReference type="AlphaFoldDB" id="A0A7W7VLX0"/>
<dbReference type="GO" id="GO:0000272">
    <property type="term" value="P:polysaccharide catabolic process"/>
    <property type="evidence" value="ECO:0007669"/>
    <property type="project" value="UniProtKB-KW"/>
</dbReference>
<keyword evidence="6" id="KW-1185">Reference proteome</keyword>
<dbReference type="SUPFAM" id="SSF49265">
    <property type="entry name" value="Fibronectin type III"/>
    <property type="match status" value="1"/>
</dbReference>
<evidence type="ECO:0000256" key="1">
    <source>
        <dbReference type="ARBA" id="ARBA00023295"/>
    </source>
</evidence>
<dbReference type="Gene3D" id="2.60.40.10">
    <property type="entry name" value="Immunoglobulins"/>
    <property type="match status" value="1"/>
</dbReference>
<name>A0A7W7VLX0_9ACTN</name>
<dbReference type="PROSITE" id="PS50853">
    <property type="entry name" value="FN3"/>
    <property type="match status" value="1"/>
</dbReference>
<dbReference type="EMBL" id="JACHJP010000002">
    <property type="protein sequence ID" value="MBB4915102.1"/>
    <property type="molecule type" value="Genomic_DNA"/>
</dbReference>
<dbReference type="InterPro" id="IPR003961">
    <property type="entry name" value="FN3_dom"/>
</dbReference>
<dbReference type="InterPro" id="IPR036116">
    <property type="entry name" value="FN3_sf"/>
</dbReference>
<dbReference type="RefSeq" id="WP_184713816.1">
    <property type="nucleotide sequence ID" value="NZ_JACHJP010000002.1"/>
</dbReference>
<feature type="region of interest" description="Disordered" evidence="3">
    <location>
        <begin position="371"/>
        <end position="393"/>
    </location>
</feature>